<dbReference type="Proteomes" id="UP000315923">
    <property type="component" value="Segment"/>
</dbReference>
<protein>
    <submittedName>
        <fullName evidence="1">Uncharacterized protein</fullName>
    </submittedName>
</protein>
<name>A0A514CUF0_9CAUD</name>
<reference evidence="1 2" key="1">
    <citation type="submission" date="2019-05" db="EMBL/GenBank/DDBJ databases">
        <title>Complete genome sequence of sixteen phages from Abidjan, cote d'Ivoire, isolated on a single strain of Achromobacter xylosoxidans.</title>
        <authorList>
            <person name="Essoh C."/>
            <person name="Vernadet J.-P."/>
            <person name="Vergnaud G."/>
            <person name="Pourcel C."/>
        </authorList>
    </citation>
    <scope>NUCLEOTIDE SEQUENCE [LARGE SCALE GENOMIC DNA]</scope>
</reference>
<organism evidence="1 2">
    <name type="scientific">Achromobacter phage vB_AxyP_19-32_Axy12</name>
    <dbReference type="NCBI Taxonomy" id="2591043"/>
    <lineage>
        <taxon>Viruses</taxon>
        <taxon>Duplodnaviria</taxon>
        <taxon>Heunggongvirae</taxon>
        <taxon>Uroviricota</taxon>
        <taxon>Caudoviricetes</taxon>
        <taxon>Schitoviridae</taxon>
        <taxon>Rothmandenesvirinae</taxon>
        <taxon>Dongdastvirus</taxon>
        <taxon>Dongdastvirus Axy12</taxon>
    </lineage>
</organism>
<evidence type="ECO:0000313" key="2">
    <source>
        <dbReference type="Proteomes" id="UP000315923"/>
    </source>
</evidence>
<accession>A0A514CUF0</accession>
<proteinExistence type="predicted"/>
<keyword evidence="2" id="KW-1185">Reference proteome</keyword>
<sequence>MTENNAAQPVLTDDEVRAIITDAHQSHGAFKTGYGLSLGRAIEQAVLSKLRAEGVQAGDERAALAWYAEQVAGCRKFGADGDAARQALDKDGGRRARAALASTPVAAIPPEKPLPDLMMATYHEAVGWNACRAAMLRSMPLASAPVADDWTPTPANINALPERVRAYIHDLVANADPSGMVAENTLLRDQTKQLDAMIGRLKRELASAPVAGEVQERIEQMAVNRYRPVPDGKFSYKVVAGDGSRSLYTGTKDSCLRVAAKLTEAFLDGAFVASDAAPQASEAVRPCTCQPDWGAKK</sequence>
<evidence type="ECO:0000313" key="1">
    <source>
        <dbReference type="EMBL" id="QDH84098.1"/>
    </source>
</evidence>
<dbReference type="EMBL" id="MK962631">
    <property type="protein sequence ID" value="QDH84098.1"/>
    <property type="molecule type" value="Genomic_DNA"/>
</dbReference>
<gene>
    <name evidence="1" type="ORF">Axy12_025</name>
</gene>